<evidence type="ECO:0000313" key="6">
    <source>
        <dbReference type="EMBL" id="MDQ0505140.1"/>
    </source>
</evidence>
<organism evidence="6 7">
    <name type="scientific">Xanthobacter agilis</name>
    <dbReference type="NCBI Taxonomy" id="47492"/>
    <lineage>
        <taxon>Bacteria</taxon>
        <taxon>Pseudomonadati</taxon>
        <taxon>Pseudomonadota</taxon>
        <taxon>Alphaproteobacteria</taxon>
        <taxon>Hyphomicrobiales</taxon>
        <taxon>Xanthobacteraceae</taxon>
        <taxon>Xanthobacter</taxon>
    </lineage>
</organism>
<comment type="caution">
    <text evidence="6">The sequence shown here is derived from an EMBL/GenBank/DDBJ whole genome shotgun (WGS) entry which is preliminary data.</text>
</comment>
<dbReference type="InterPro" id="IPR027417">
    <property type="entry name" value="P-loop_NTPase"/>
</dbReference>
<dbReference type="Pfam" id="PF00005">
    <property type="entry name" value="ABC_tran"/>
    <property type="match status" value="1"/>
</dbReference>
<keyword evidence="4 6" id="KW-0067">ATP-binding</keyword>
<feature type="domain" description="ABC transporter" evidence="5">
    <location>
        <begin position="15"/>
        <end position="255"/>
    </location>
</feature>
<dbReference type="Proteomes" id="UP001241747">
    <property type="component" value="Unassembled WGS sequence"/>
</dbReference>
<evidence type="ECO:0000256" key="3">
    <source>
        <dbReference type="ARBA" id="ARBA00022741"/>
    </source>
</evidence>
<dbReference type="PROSITE" id="PS50893">
    <property type="entry name" value="ABC_TRANSPORTER_2"/>
    <property type="match status" value="1"/>
</dbReference>
<evidence type="ECO:0000259" key="5">
    <source>
        <dbReference type="PROSITE" id="PS50893"/>
    </source>
</evidence>
<dbReference type="InterPro" id="IPR003593">
    <property type="entry name" value="AAA+_ATPase"/>
</dbReference>
<evidence type="ECO:0000256" key="2">
    <source>
        <dbReference type="ARBA" id="ARBA00022448"/>
    </source>
</evidence>
<comment type="similarity">
    <text evidence="1">Belongs to the ABC transporter superfamily.</text>
</comment>
<dbReference type="PROSITE" id="PS00211">
    <property type="entry name" value="ABC_TRANSPORTER_1"/>
    <property type="match status" value="1"/>
</dbReference>
<dbReference type="GO" id="GO:0005524">
    <property type="term" value="F:ATP binding"/>
    <property type="evidence" value="ECO:0007669"/>
    <property type="project" value="UniProtKB-KW"/>
</dbReference>
<evidence type="ECO:0000256" key="1">
    <source>
        <dbReference type="ARBA" id="ARBA00005417"/>
    </source>
</evidence>
<dbReference type="PANTHER" id="PTHR43023:SF3">
    <property type="entry name" value="PROTEIN TRIGALACTOSYLDIACYLGLYCEROL 3, CHLOROPLASTIC"/>
    <property type="match status" value="1"/>
</dbReference>
<accession>A0ABU0LDL0</accession>
<keyword evidence="3" id="KW-0547">Nucleotide-binding</keyword>
<keyword evidence="2" id="KW-0813">Transport</keyword>
<name>A0ABU0LDL0_XANAG</name>
<evidence type="ECO:0000256" key="4">
    <source>
        <dbReference type="ARBA" id="ARBA00022840"/>
    </source>
</evidence>
<dbReference type="InterPro" id="IPR017871">
    <property type="entry name" value="ABC_transporter-like_CS"/>
</dbReference>
<dbReference type="PANTHER" id="PTHR43023">
    <property type="entry name" value="PROTEIN TRIGALACTOSYLDIACYLGLYCEROL 3, CHLOROPLASTIC"/>
    <property type="match status" value="1"/>
</dbReference>
<reference evidence="6 7" key="1">
    <citation type="submission" date="2023-07" db="EMBL/GenBank/DDBJ databases">
        <title>Genomic Encyclopedia of Type Strains, Phase IV (KMG-IV): sequencing the most valuable type-strain genomes for metagenomic binning, comparative biology and taxonomic classification.</title>
        <authorList>
            <person name="Goeker M."/>
        </authorList>
    </citation>
    <scope>NUCLEOTIDE SEQUENCE [LARGE SCALE GENOMIC DNA]</scope>
    <source>
        <strain evidence="6 7">DSM 3770</strain>
    </source>
</reference>
<sequence length="267" mass="27830">MNALTIGSQAWRPALTIVGLSVMRGGRPILNEISTAFAEGTITAVVGPSGVGKTTLMNVLNGLVAPQAGRVAVAGLGGLGEPGVLREMRRRTAMVFQDHALIGRLPAIDNVLLGLADTRHPLSLLPWPRAARERAALALADVGLLSRATARTDTLSGGERQRVGIARALVRAPRLILGDEPFASVDPVLARRLGGELRRLVVRDGLTAVLVLHQLQLARVLADRIVGLSGGRVAFDGPAGAFDAEAEAAIFSAPAPNGDRVLSPDNS</sequence>
<dbReference type="EMBL" id="JAUSVY010000003">
    <property type="protein sequence ID" value="MDQ0505140.1"/>
    <property type="molecule type" value="Genomic_DNA"/>
</dbReference>
<dbReference type="Gene3D" id="3.40.50.300">
    <property type="entry name" value="P-loop containing nucleotide triphosphate hydrolases"/>
    <property type="match status" value="1"/>
</dbReference>
<dbReference type="SUPFAM" id="SSF52540">
    <property type="entry name" value="P-loop containing nucleoside triphosphate hydrolases"/>
    <property type="match status" value="1"/>
</dbReference>
<dbReference type="InterPro" id="IPR003439">
    <property type="entry name" value="ABC_transporter-like_ATP-bd"/>
</dbReference>
<evidence type="ECO:0000313" key="7">
    <source>
        <dbReference type="Proteomes" id="UP001241747"/>
    </source>
</evidence>
<keyword evidence="7" id="KW-1185">Reference proteome</keyword>
<proteinExistence type="inferred from homology"/>
<dbReference type="RefSeq" id="WP_237345639.1">
    <property type="nucleotide sequence ID" value="NZ_JABWGX010000011.1"/>
</dbReference>
<dbReference type="SMART" id="SM00382">
    <property type="entry name" value="AAA"/>
    <property type="match status" value="1"/>
</dbReference>
<gene>
    <name evidence="6" type="ORF">QOZ94_001922</name>
</gene>
<protein>
    <submittedName>
        <fullName evidence="6">Phosphonate transport system ATP-binding protein</fullName>
    </submittedName>
</protein>